<gene>
    <name evidence="3" type="ORF">ACET3X_007260</name>
</gene>
<dbReference type="InterPro" id="IPR036291">
    <property type="entry name" value="NAD(P)-bd_dom_sf"/>
</dbReference>
<comment type="caution">
    <text evidence="3">The sequence shown here is derived from an EMBL/GenBank/DDBJ whole genome shotgun (WGS) entry which is preliminary data.</text>
</comment>
<evidence type="ECO:0000313" key="4">
    <source>
        <dbReference type="Proteomes" id="UP001578633"/>
    </source>
</evidence>
<dbReference type="SUPFAM" id="SSF51735">
    <property type="entry name" value="NAD(P)-binding Rossmann-fold domains"/>
    <property type="match status" value="1"/>
</dbReference>
<dbReference type="PANTHER" id="PTHR10366:SF564">
    <property type="entry name" value="STEROL-4-ALPHA-CARBOXYLATE 3-DEHYDROGENASE, DECARBOXYLATING"/>
    <property type="match status" value="1"/>
</dbReference>
<name>A0ABR3UBZ6_9PLEO</name>
<evidence type="ECO:0008006" key="5">
    <source>
        <dbReference type="Google" id="ProtNLM"/>
    </source>
</evidence>
<organism evidence="3 4">
    <name type="scientific">Alternaria dauci</name>
    <dbReference type="NCBI Taxonomy" id="48095"/>
    <lineage>
        <taxon>Eukaryota</taxon>
        <taxon>Fungi</taxon>
        <taxon>Dikarya</taxon>
        <taxon>Ascomycota</taxon>
        <taxon>Pezizomycotina</taxon>
        <taxon>Dothideomycetes</taxon>
        <taxon>Pleosporomycetidae</taxon>
        <taxon>Pleosporales</taxon>
        <taxon>Pleosporineae</taxon>
        <taxon>Pleosporaceae</taxon>
        <taxon>Alternaria</taxon>
        <taxon>Alternaria sect. Porri</taxon>
    </lineage>
</organism>
<dbReference type="RefSeq" id="XP_069304423.1">
    <property type="nucleotide sequence ID" value="XM_069453774.1"/>
</dbReference>
<dbReference type="GeneID" id="96087582"/>
<dbReference type="InterPro" id="IPR050425">
    <property type="entry name" value="NAD(P)_dehydrat-like"/>
</dbReference>
<keyword evidence="1" id="KW-0560">Oxidoreductase</keyword>
<dbReference type="PANTHER" id="PTHR10366">
    <property type="entry name" value="NAD DEPENDENT EPIMERASE/DEHYDRATASE"/>
    <property type="match status" value="1"/>
</dbReference>
<dbReference type="EMBL" id="JBHGVX010000007">
    <property type="protein sequence ID" value="KAL1793839.1"/>
    <property type="molecule type" value="Genomic_DNA"/>
</dbReference>
<sequence length="326" mass="35273">MSKELVLITGVSGHVGFRVLVEALTRDFRVRAVVRKASQGSTILATSSVSPYASDVEIVVIEDLTKEGVFDDALKGTDDFKRDIIDPAIGSTSSILRSAAKTPSVRRIVFTSSVAPLLSLEYIMSDDFTKVFTAYDTYPPPDLSSQFSVPLQAYAAAKSHALAVSEQFVATEKPHFDIMNIMPSVIIGKNELNTTREEILAGTNGIALGPLLGRKAEMPMIGVAVHLDDVARAHVDALNPKISGNQRLLCTYGGLEGVQWDGAKDIAKRLYGKQVSEGLFPLTGSTPTRPIRLDASETEKVLGWKFKSFEEQVKSVADHYVEAASA</sequence>
<protein>
    <recommendedName>
        <fullName evidence="5">NAD-dependent epimerase/dehydratase domain-containing protein</fullName>
    </recommendedName>
</protein>
<dbReference type="Proteomes" id="UP001578633">
    <property type="component" value="Chromosome 7"/>
</dbReference>
<evidence type="ECO:0000313" key="3">
    <source>
        <dbReference type="EMBL" id="KAL1793839.1"/>
    </source>
</evidence>
<reference evidence="3 4" key="1">
    <citation type="submission" date="2024-09" db="EMBL/GenBank/DDBJ databases">
        <title>T2T genomes of carrot and Alternaria dauci and their utility for understanding host-pathogen interaction during carrot leaf blight disease.</title>
        <authorList>
            <person name="Liu W."/>
            <person name="Xu S."/>
            <person name="Ou C."/>
            <person name="Liu X."/>
            <person name="Zhuang F."/>
            <person name="Deng X.W."/>
        </authorList>
    </citation>
    <scope>NUCLEOTIDE SEQUENCE [LARGE SCALE GENOMIC DNA]</scope>
    <source>
        <strain evidence="3 4">A2016</strain>
    </source>
</reference>
<dbReference type="Gene3D" id="3.40.50.720">
    <property type="entry name" value="NAD(P)-binding Rossmann-like Domain"/>
    <property type="match status" value="1"/>
</dbReference>
<accession>A0ABR3UBZ6</accession>
<evidence type="ECO:0000256" key="1">
    <source>
        <dbReference type="ARBA" id="ARBA00023002"/>
    </source>
</evidence>
<comment type="similarity">
    <text evidence="2">Belongs to the NAD(P)-dependent epimerase/dehydratase family. Dihydroflavonol-4-reductase subfamily.</text>
</comment>
<evidence type="ECO:0000256" key="2">
    <source>
        <dbReference type="ARBA" id="ARBA00023445"/>
    </source>
</evidence>
<keyword evidence="4" id="KW-1185">Reference proteome</keyword>
<proteinExistence type="inferred from homology"/>